<dbReference type="RefSeq" id="WP_158623988.1">
    <property type="nucleotide sequence ID" value="NZ_RAWB01001025.1"/>
</dbReference>
<name>A0A3A8N503_9BACT</name>
<organism evidence="2 3">
    <name type="scientific">Corallococcus llansteffanensis</name>
    <dbReference type="NCBI Taxonomy" id="2316731"/>
    <lineage>
        <taxon>Bacteria</taxon>
        <taxon>Pseudomonadati</taxon>
        <taxon>Myxococcota</taxon>
        <taxon>Myxococcia</taxon>
        <taxon>Myxococcales</taxon>
        <taxon>Cystobacterineae</taxon>
        <taxon>Myxococcaceae</taxon>
        <taxon>Corallococcus</taxon>
    </lineage>
</organism>
<sequence length="351" mass="37872">GLQVVGTVRDSRGQPVSRGFVSFTLPRVGWCGSEPTRLGRVPFSEGQLRMSLPGAGELRVVAEDGRAARVLINKDVTPEVTVSVVLPDHPAAPAGNGDALPWALPERPPFSIAVVAVPEPSRRGTPRQVDPLLVNVLEHQLRDKGFALQSASISPAGIEALSDCNRGRDSEPCTQKALQDVPAREAIILQPGYHPDLGYITYVVVEPSTGKQRERGEFRMLEALEPQGSRFTRRLAQSRLRGGRWGVLREGPPRNACEYLAGARFETVKADQGVYSAVDFPAQSPYSIEMRGSSGGGGDGSLDCEGWNLVSAPRSSREEPQPLGKVDPLTGRLVLDGQEYLRAGVVRPSEE</sequence>
<evidence type="ECO:0000313" key="3">
    <source>
        <dbReference type="Proteomes" id="UP000272888"/>
    </source>
</evidence>
<dbReference type="EMBL" id="RAWB01001025">
    <property type="protein sequence ID" value="RKH36205.1"/>
    <property type="molecule type" value="Genomic_DNA"/>
</dbReference>
<accession>A0A3A8N503</accession>
<evidence type="ECO:0000256" key="1">
    <source>
        <dbReference type="SAM" id="MobiDB-lite"/>
    </source>
</evidence>
<protein>
    <submittedName>
        <fullName evidence="2">Uncharacterized protein</fullName>
    </submittedName>
</protein>
<feature type="region of interest" description="Disordered" evidence="1">
    <location>
        <begin position="291"/>
        <end position="329"/>
    </location>
</feature>
<reference evidence="3" key="1">
    <citation type="submission" date="2018-09" db="EMBL/GenBank/DDBJ databases">
        <authorList>
            <person name="Livingstone P.G."/>
            <person name="Whitworth D.E."/>
        </authorList>
    </citation>
    <scope>NUCLEOTIDE SEQUENCE [LARGE SCALE GENOMIC DNA]</scope>
    <source>
        <strain evidence="3">CA051B</strain>
    </source>
</reference>
<gene>
    <name evidence="2" type="ORF">D7V93_43045</name>
</gene>
<keyword evidence="3" id="KW-1185">Reference proteome</keyword>
<feature type="non-terminal residue" evidence="2">
    <location>
        <position position="1"/>
    </location>
</feature>
<comment type="caution">
    <text evidence="2">The sequence shown here is derived from an EMBL/GenBank/DDBJ whole genome shotgun (WGS) entry which is preliminary data.</text>
</comment>
<dbReference type="AlphaFoldDB" id="A0A3A8N503"/>
<dbReference type="Proteomes" id="UP000272888">
    <property type="component" value="Unassembled WGS sequence"/>
</dbReference>
<proteinExistence type="predicted"/>
<evidence type="ECO:0000313" key="2">
    <source>
        <dbReference type="EMBL" id="RKH36205.1"/>
    </source>
</evidence>